<sequence>DLIYCGIYIILYIIADIVIAAQACGKDNNKAGSAFGFFATGCFVAIGVFLFLTWKRARQEAGANAGKSPDYNPERNMEQY</sequence>
<comment type="caution">
    <text evidence="2">The sequence shown here is derived from an EMBL/GenBank/DDBJ whole genome shotgun (WGS) entry which is preliminary data.</text>
</comment>
<organism evidence="2 3">
    <name type="scientific">Candidula unifasciata</name>
    <dbReference type="NCBI Taxonomy" id="100452"/>
    <lineage>
        <taxon>Eukaryota</taxon>
        <taxon>Metazoa</taxon>
        <taxon>Spiralia</taxon>
        <taxon>Lophotrochozoa</taxon>
        <taxon>Mollusca</taxon>
        <taxon>Gastropoda</taxon>
        <taxon>Heterobranchia</taxon>
        <taxon>Euthyneura</taxon>
        <taxon>Panpulmonata</taxon>
        <taxon>Eupulmonata</taxon>
        <taxon>Stylommatophora</taxon>
        <taxon>Helicina</taxon>
        <taxon>Helicoidea</taxon>
        <taxon>Geomitridae</taxon>
        <taxon>Candidula</taxon>
    </lineage>
</organism>
<keyword evidence="3" id="KW-1185">Reference proteome</keyword>
<evidence type="ECO:0008006" key="4">
    <source>
        <dbReference type="Google" id="ProtNLM"/>
    </source>
</evidence>
<protein>
    <recommendedName>
        <fullName evidence="4">MARVEL domain-containing protein</fullName>
    </recommendedName>
</protein>
<dbReference type="AlphaFoldDB" id="A0A8S3ZR42"/>
<dbReference type="EMBL" id="CAJHNH020005002">
    <property type="protein sequence ID" value="CAG5131983.1"/>
    <property type="molecule type" value="Genomic_DNA"/>
</dbReference>
<evidence type="ECO:0000256" key="1">
    <source>
        <dbReference type="SAM" id="Phobius"/>
    </source>
</evidence>
<proteinExistence type="predicted"/>
<keyword evidence="1" id="KW-0812">Transmembrane</keyword>
<feature type="transmembrane region" description="Helical" evidence="1">
    <location>
        <begin position="6"/>
        <end position="23"/>
    </location>
</feature>
<gene>
    <name evidence="2" type="ORF">CUNI_LOCUS17541</name>
</gene>
<dbReference type="Proteomes" id="UP000678393">
    <property type="component" value="Unassembled WGS sequence"/>
</dbReference>
<accession>A0A8S3ZR42</accession>
<feature type="transmembrane region" description="Helical" evidence="1">
    <location>
        <begin position="35"/>
        <end position="54"/>
    </location>
</feature>
<reference evidence="2" key="1">
    <citation type="submission" date="2021-04" db="EMBL/GenBank/DDBJ databases">
        <authorList>
            <consortium name="Molecular Ecology Group"/>
        </authorList>
    </citation>
    <scope>NUCLEOTIDE SEQUENCE</scope>
</reference>
<dbReference type="OrthoDB" id="10028364at2759"/>
<name>A0A8S3ZR42_9EUPU</name>
<evidence type="ECO:0000313" key="3">
    <source>
        <dbReference type="Proteomes" id="UP000678393"/>
    </source>
</evidence>
<keyword evidence="1" id="KW-1133">Transmembrane helix</keyword>
<evidence type="ECO:0000313" key="2">
    <source>
        <dbReference type="EMBL" id="CAG5131983.1"/>
    </source>
</evidence>
<feature type="non-terminal residue" evidence="2">
    <location>
        <position position="80"/>
    </location>
</feature>
<keyword evidence="1" id="KW-0472">Membrane</keyword>